<feature type="transmembrane region" description="Helical" evidence="9">
    <location>
        <begin position="148"/>
        <end position="171"/>
    </location>
</feature>
<evidence type="ECO:0000256" key="6">
    <source>
        <dbReference type="ARBA" id="ARBA00022777"/>
    </source>
</evidence>
<accession>A0ABQ5NZV1</accession>
<evidence type="ECO:0000256" key="8">
    <source>
        <dbReference type="ARBA" id="ARBA00023012"/>
    </source>
</evidence>
<dbReference type="Pfam" id="PF02518">
    <property type="entry name" value="HATPase_c"/>
    <property type="match status" value="1"/>
</dbReference>
<dbReference type="SUPFAM" id="SSF55874">
    <property type="entry name" value="ATPase domain of HSP90 chaperone/DNA topoisomerase II/histidine kinase"/>
    <property type="match status" value="1"/>
</dbReference>
<keyword evidence="7" id="KW-0067">ATP-binding</keyword>
<feature type="transmembrane region" description="Helical" evidence="9">
    <location>
        <begin position="80"/>
        <end position="99"/>
    </location>
</feature>
<keyword evidence="4" id="KW-0808">Transferase</keyword>
<dbReference type="InterPro" id="IPR003594">
    <property type="entry name" value="HATPase_dom"/>
</dbReference>
<dbReference type="CDD" id="cd16917">
    <property type="entry name" value="HATPase_UhpB-NarQ-NarX-like"/>
    <property type="match status" value="1"/>
</dbReference>
<evidence type="ECO:0000256" key="3">
    <source>
        <dbReference type="ARBA" id="ARBA00022553"/>
    </source>
</evidence>
<evidence type="ECO:0000313" key="11">
    <source>
        <dbReference type="EMBL" id="GLF95881.1"/>
    </source>
</evidence>
<dbReference type="InterPro" id="IPR050482">
    <property type="entry name" value="Sensor_HK_TwoCompSys"/>
</dbReference>
<feature type="domain" description="Histidine kinase/HSP90-like ATPase" evidence="10">
    <location>
        <begin position="300"/>
        <end position="400"/>
    </location>
</feature>
<keyword evidence="6 11" id="KW-0418">Kinase</keyword>
<evidence type="ECO:0000256" key="4">
    <source>
        <dbReference type="ARBA" id="ARBA00022679"/>
    </source>
</evidence>
<dbReference type="PANTHER" id="PTHR24421:SF10">
    <property type="entry name" value="NITRATE_NITRITE SENSOR PROTEIN NARQ"/>
    <property type="match status" value="1"/>
</dbReference>
<dbReference type="EC" id="2.7.13.3" evidence="2"/>
<dbReference type="InterPro" id="IPR011712">
    <property type="entry name" value="Sig_transdc_His_kin_sub3_dim/P"/>
</dbReference>
<keyword evidence="9" id="KW-0812">Transmembrane</keyword>
<comment type="catalytic activity">
    <reaction evidence="1">
        <text>ATP + protein L-histidine = ADP + protein N-phospho-L-histidine.</text>
        <dbReference type="EC" id="2.7.13.3"/>
    </reaction>
</comment>
<comment type="caution">
    <text evidence="11">The sequence shown here is derived from an EMBL/GenBank/DDBJ whole genome shotgun (WGS) entry which is preliminary data.</text>
</comment>
<dbReference type="GO" id="GO:0016301">
    <property type="term" value="F:kinase activity"/>
    <property type="evidence" value="ECO:0007669"/>
    <property type="project" value="UniProtKB-KW"/>
</dbReference>
<organism evidence="11 12">
    <name type="scientific">Streptomyces yaizuensis</name>
    <dbReference type="NCBI Taxonomy" id="2989713"/>
    <lineage>
        <taxon>Bacteria</taxon>
        <taxon>Bacillati</taxon>
        <taxon>Actinomycetota</taxon>
        <taxon>Actinomycetes</taxon>
        <taxon>Kitasatosporales</taxon>
        <taxon>Streptomycetaceae</taxon>
        <taxon>Streptomyces</taxon>
    </lineage>
</organism>
<keyword evidence="9" id="KW-0472">Membrane</keyword>
<keyword evidence="5" id="KW-0547">Nucleotide-binding</keyword>
<dbReference type="EMBL" id="BSBI01000006">
    <property type="protein sequence ID" value="GLF95881.1"/>
    <property type="molecule type" value="Genomic_DNA"/>
</dbReference>
<dbReference type="PANTHER" id="PTHR24421">
    <property type="entry name" value="NITRATE/NITRITE SENSOR PROTEIN NARX-RELATED"/>
    <property type="match status" value="1"/>
</dbReference>
<reference evidence="11 12" key="1">
    <citation type="submission" date="2022-10" db="EMBL/GenBank/DDBJ databases">
        <title>Draft genome sequence of Streptomyces sp. YSPA8.</title>
        <authorList>
            <person name="Moriuchi R."/>
            <person name="Dohra H."/>
            <person name="Yamamura H."/>
            <person name="Kodani S."/>
        </authorList>
    </citation>
    <scope>NUCLEOTIDE SEQUENCE [LARGE SCALE GENOMIC DNA]</scope>
    <source>
        <strain evidence="11 12">YSPA8</strain>
    </source>
</reference>
<gene>
    <name evidence="11" type="ORF">SYYSPA8_16310</name>
</gene>
<protein>
    <recommendedName>
        <fullName evidence="2">histidine kinase</fullName>
        <ecNumber evidence="2">2.7.13.3</ecNumber>
    </recommendedName>
</protein>
<feature type="transmembrane region" description="Helical" evidence="9">
    <location>
        <begin position="53"/>
        <end position="73"/>
    </location>
</feature>
<evidence type="ECO:0000256" key="9">
    <source>
        <dbReference type="SAM" id="Phobius"/>
    </source>
</evidence>
<dbReference type="InterPro" id="IPR036890">
    <property type="entry name" value="HATPase_C_sf"/>
</dbReference>
<dbReference type="Pfam" id="PF07730">
    <property type="entry name" value="HisKA_3"/>
    <property type="match status" value="1"/>
</dbReference>
<proteinExistence type="predicted"/>
<name>A0ABQ5NZV1_9ACTN</name>
<evidence type="ECO:0000256" key="2">
    <source>
        <dbReference type="ARBA" id="ARBA00012438"/>
    </source>
</evidence>
<dbReference type="SMART" id="SM00387">
    <property type="entry name" value="HATPase_c"/>
    <property type="match status" value="1"/>
</dbReference>
<keyword evidence="12" id="KW-1185">Reference proteome</keyword>
<dbReference type="Proteomes" id="UP001291653">
    <property type="component" value="Unassembled WGS sequence"/>
</dbReference>
<dbReference type="Gene3D" id="3.30.565.10">
    <property type="entry name" value="Histidine kinase-like ATPase, C-terminal domain"/>
    <property type="match status" value="1"/>
</dbReference>
<dbReference type="RefSeq" id="WP_323447928.1">
    <property type="nucleotide sequence ID" value="NZ_BSBI01000006.1"/>
</dbReference>
<keyword evidence="3" id="KW-0597">Phosphoprotein</keyword>
<evidence type="ECO:0000256" key="1">
    <source>
        <dbReference type="ARBA" id="ARBA00000085"/>
    </source>
</evidence>
<sequence>MGPDQPVGSAPHAPAGPVPPRPPLVSLARNDLLIVLATIAIEWIDYIGSSGTFGPVVEAPVLALFAVAPLLLLARHRHPVAVFAGVLALFALTAVFSPVGHGFPTAVSVALYTVALHRGRAVIAVSGVAVLGVEFLRGVGSDRLLSPGLAVFSDVIAVAMVIVVGTAVRGYRHQVELNRRLLAERAVAQERRHIARELHDVVAHHITTMYLMSGGARSALERDPDASREALVTLEDSARTALSEMRQLLGVLRSDDGPDEAASGPRPGVDEIRRLVAESEVSGLPVGLRITGDRPALPATVGHTLYRLVQEALTNTRKHAGAARARVHLDYRPDSVVVEITDDGGGGDGGPGAGGAHGLVSGGFGLLGMRERVAVHGGSLDAGPREGGGFRVVATLPLAPHPQATDAPA</sequence>
<keyword evidence="8" id="KW-0902">Two-component regulatory system</keyword>
<evidence type="ECO:0000256" key="7">
    <source>
        <dbReference type="ARBA" id="ARBA00022840"/>
    </source>
</evidence>
<dbReference type="Gene3D" id="1.20.5.1930">
    <property type="match status" value="1"/>
</dbReference>
<evidence type="ECO:0000259" key="10">
    <source>
        <dbReference type="SMART" id="SM00387"/>
    </source>
</evidence>
<evidence type="ECO:0000256" key="5">
    <source>
        <dbReference type="ARBA" id="ARBA00022741"/>
    </source>
</evidence>
<keyword evidence="9" id="KW-1133">Transmembrane helix</keyword>
<evidence type="ECO:0000313" key="12">
    <source>
        <dbReference type="Proteomes" id="UP001291653"/>
    </source>
</evidence>
<feature type="transmembrane region" description="Helical" evidence="9">
    <location>
        <begin position="119"/>
        <end position="136"/>
    </location>
</feature>